<evidence type="ECO:0000256" key="6">
    <source>
        <dbReference type="SAM" id="MobiDB-lite"/>
    </source>
</evidence>
<evidence type="ECO:0000256" key="4">
    <source>
        <dbReference type="ARBA" id="ARBA00022989"/>
    </source>
</evidence>
<protein>
    <recommendedName>
        <fullName evidence="8">GtrA/DPMS transmembrane domain-containing protein</fullName>
    </recommendedName>
</protein>
<dbReference type="InterPro" id="IPR007267">
    <property type="entry name" value="GtrA_DPMS_TM"/>
</dbReference>
<evidence type="ECO:0000256" key="1">
    <source>
        <dbReference type="ARBA" id="ARBA00004141"/>
    </source>
</evidence>
<comment type="caution">
    <text evidence="9">The sequence shown here is derived from an EMBL/GenBank/DDBJ whole genome shotgun (WGS) entry which is preliminary data.</text>
</comment>
<dbReference type="Pfam" id="PF04138">
    <property type="entry name" value="GtrA_DPMS_TM"/>
    <property type="match status" value="1"/>
</dbReference>
<dbReference type="GO" id="GO:0005886">
    <property type="term" value="C:plasma membrane"/>
    <property type="evidence" value="ECO:0007669"/>
    <property type="project" value="TreeGrafter"/>
</dbReference>
<comment type="subcellular location">
    <subcellularLocation>
        <location evidence="1">Membrane</location>
        <topology evidence="1">Multi-pass membrane protein</topology>
    </subcellularLocation>
</comment>
<dbReference type="EMBL" id="BMNJ01000006">
    <property type="protein sequence ID" value="GGO99575.1"/>
    <property type="molecule type" value="Genomic_DNA"/>
</dbReference>
<keyword evidence="3 7" id="KW-0812">Transmembrane</keyword>
<feature type="domain" description="GtrA/DPMS transmembrane" evidence="8">
    <location>
        <begin position="74"/>
        <end position="187"/>
    </location>
</feature>
<reference evidence="9" key="1">
    <citation type="journal article" date="2014" name="Int. J. Syst. Evol. Microbiol.">
        <title>Complete genome sequence of Corynebacterium casei LMG S-19264T (=DSM 44701T), isolated from a smear-ripened cheese.</title>
        <authorList>
            <consortium name="US DOE Joint Genome Institute (JGI-PGF)"/>
            <person name="Walter F."/>
            <person name="Albersmeier A."/>
            <person name="Kalinowski J."/>
            <person name="Ruckert C."/>
        </authorList>
    </citation>
    <scope>NUCLEOTIDE SEQUENCE</scope>
    <source>
        <strain evidence="9">CGMCC 4.7372</strain>
    </source>
</reference>
<accession>A0A8H9HC63</accession>
<evidence type="ECO:0000256" key="3">
    <source>
        <dbReference type="ARBA" id="ARBA00022692"/>
    </source>
</evidence>
<dbReference type="AlphaFoldDB" id="A0A8H9HC63"/>
<dbReference type="Proteomes" id="UP000614239">
    <property type="component" value="Unassembled WGS sequence"/>
</dbReference>
<feature type="transmembrane region" description="Helical" evidence="7">
    <location>
        <begin position="137"/>
        <end position="158"/>
    </location>
</feature>
<feature type="transmembrane region" description="Helical" evidence="7">
    <location>
        <begin position="164"/>
        <end position="186"/>
    </location>
</feature>
<keyword evidence="10" id="KW-1185">Reference proteome</keyword>
<dbReference type="GO" id="GO:0000271">
    <property type="term" value="P:polysaccharide biosynthetic process"/>
    <property type="evidence" value="ECO:0007669"/>
    <property type="project" value="InterPro"/>
</dbReference>
<comment type="similarity">
    <text evidence="2">Belongs to the GtrA family.</text>
</comment>
<dbReference type="RefSeq" id="WP_080463189.1">
    <property type="nucleotide sequence ID" value="NZ_BMNJ01000006.1"/>
</dbReference>
<keyword evidence="4 7" id="KW-1133">Transmembrane helix</keyword>
<keyword evidence="5 7" id="KW-0472">Membrane</keyword>
<evidence type="ECO:0000256" key="2">
    <source>
        <dbReference type="ARBA" id="ARBA00009399"/>
    </source>
</evidence>
<evidence type="ECO:0000313" key="9">
    <source>
        <dbReference type="EMBL" id="GGO99575.1"/>
    </source>
</evidence>
<reference evidence="9" key="2">
    <citation type="submission" date="2020-09" db="EMBL/GenBank/DDBJ databases">
        <authorList>
            <person name="Sun Q."/>
            <person name="Zhou Y."/>
        </authorList>
    </citation>
    <scope>NUCLEOTIDE SEQUENCE</scope>
    <source>
        <strain evidence="9">CGMCC 4.7372</strain>
    </source>
</reference>
<dbReference type="OrthoDB" id="3259601at2"/>
<evidence type="ECO:0000256" key="7">
    <source>
        <dbReference type="SAM" id="Phobius"/>
    </source>
</evidence>
<dbReference type="InterPro" id="IPR051401">
    <property type="entry name" value="GtrA_CellWall_Glycosyl"/>
</dbReference>
<evidence type="ECO:0000259" key="8">
    <source>
        <dbReference type="Pfam" id="PF04138"/>
    </source>
</evidence>
<dbReference type="PANTHER" id="PTHR38459:SF1">
    <property type="entry name" value="PROPHAGE BACTOPRENOL-LINKED GLUCOSE TRANSLOCASE HOMOLOG"/>
    <property type="match status" value="1"/>
</dbReference>
<organism evidence="9 10">
    <name type="scientific">Actinomyces gaoshouyii</name>
    <dbReference type="NCBI Taxonomy" id="1960083"/>
    <lineage>
        <taxon>Bacteria</taxon>
        <taxon>Bacillati</taxon>
        <taxon>Actinomycetota</taxon>
        <taxon>Actinomycetes</taxon>
        <taxon>Actinomycetales</taxon>
        <taxon>Actinomycetaceae</taxon>
        <taxon>Actinomyces</taxon>
    </lineage>
</organism>
<evidence type="ECO:0000256" key="5">
    <source>
        <dbReference type="ARBA" id="ARBA00023136"/>
    </source>
</evidence>
<feature type="region of interest" description="Disordered" evidence="6">
    <location>
        <begin position="1"/>
        <end position="40"/>
    </location>
</feature>
<dbReference type="PANTHER" id="PTHR38459">
    <property type="entry name" value="PROPHAGE BACTOPRENOL-LINKED GLUCOSE TRANSLOCASE HOMOLOG"/>
    <property type="match status" value="1"/>
</dbReference>
<name>A0A8H9HC63_9ACTO</name>
<feature type="transmembrane region" description="Helical" evidence="7">
    <location>
        <begin position="71"/>
        <end position="92"/>
    </location>
</feature>
<proteinExistence type="inferred from homology"/>
<sequence length="199" mass="21722">MASTRPEAAVVAGKRSAARESAAPLSAPEAPGGAPAPAARASRAPEGFARFTGTVHRAIPARLRRLIPETFIGYAVINGSAFLLDIACLSVFYNHLHWWYSLAVTMGYTIAGVYSLLLNRWLNFQSHEHLALQGGRYFIGLISQYVIFILGLSSLLHWLGVDALVARVISACCEGLYLYVFVRLWVFRDSARDRAPASA</sequence>
<evidence type="ECO:0000313" key="10">
    <source>
        <dbReference type="Proteomes" id="UP000614239"/>
    </source>
</evidence>
<gene>
    <name evidence="9" type="ORF">GCM10011612_17160</name>
</gene>
<feature type="compositionally biased region" description="Low complexity" evidence="6">
    <location>
        <begin position="19"/>
        <end position="40"/>
    </location>
</feature>
<feature type="transmembrane region" description="Helical" evidence="7">
    <location>
        <begin position="98"/>
        <end position="117"/>
    </location>
</feature>